<dbReference type="VEuPathDB" id="VectorBase:BGLB017065"/>
<sequence>MYRALYAYKSELPKYLSFEAGDRFTLLDTSVSNQWFLAQNGLGNVGYVPFNYIKKIEATTEQQVKFIDGAMEAIHLQATNAGGQYTHEQRVIMKRLVKHRSEVIKNAPPEEKKSSTRRRPAPAPPVDKSATVELGDQEKGLSIIGQQITPKSPSDKKESVDSFALLSKEKKKTGMSKTKKSESRLSSAHSDICSKETSPKDTVKKSKSVTSSIGQAPSLVSSFSSNASDLTTTDSITDASKTSEGSDDINTLHYNMVTCGTMSASHDSGSDVMDIDDSRYLQEVEMDRDQEESNGEWHLNNKGQNLSSKSPQSQEMSHLNSRSTDGEADLGFGILSSNVDYRENYQGNDTNSPIEDLPPPPPEIFSSVLDDNFSGDEGLPPAPCDLTPTEEILKMDDMYVSLNSDILELCGRRPLEECCCDDFQPKFDPKGTFFAQNSLALPASKSVHIKNKDRHDSKLASRIFASVLKNPDAAISQDSLRRQQELLELAQVHCVQVTHADCEEMIGEFRKLTNLSHEESHWAILAVMNMLAAKVPHIRPSLEVVGLRFNLAHECRSTGKDYQCDDTLAINRLISELAAVTNDSQQRGHYLRDDLDSIIDIISGLTDTLSNAKHCVSVAAIQKDNFDMVEVIAKYYQMETRWVIHSCLLQLVETICRLNSLAIQEFLYSELPQELVAEMQQHHNCDTRVLQIAKTLGIIFMKGQPSPHKLASTMDIHFFIWLLGMSEMMAEKNRLNDVDMLLALVCAYHLQHEGCTQNPVTDAFKMAQGHALLASSLIFLSKHDDPTRVLESGVESKVNSVILLLTNLYDNIDTSDLLYTNDVEALIGIFEEFLRDLSRDDPKRKEILHLLENFMRNYPDTVTLRGSLSQRLGPLLFNIREEKNKFGEMAARILEDNSVIFCDA</sequence>
<evidence type="ECO:0000313" key="5">
    <source>
        <dbReference type="EnsemblMetazoa" id="BGLB017065-PA"/>
    </source>
</evidence>
<evidence type="ECO:0000256" key="1">
    <source>
        <dbReference type="ARBA" id="ARBA00022443"/>
    </source>
</evidence>
<dbReference type="EnsemblMetazoa" id="BGLB017065-RA">
    <property type="protein sequence ID" value="BGLB017065-PA"/>
    <property type="gene ID" value="BGLB017065"/>
</dbReference>
<name>A0A2C9KAU2_BIOGL</name>
<feature type="region of interest" description="Disordered" evidence="3">
    <location>
        <begin position="100"/>
        <end position="249"/>
    </location>
</feature>
<accession>A0A2C9KAU2</accession>
<dbReference type="InterPro" id="IPR036028">
    <property type="entry name" value="SH3-like_dom_sf"/>
</dbReference>
<dbReference type="KEGG" id="bgt:106054176"/>
<dbReference type="SUPFAM" id="SSF50044">
    <property type="entry name" value="SH3-domain"/>
    <property type="match status" value="1"/>
</dbReference>
<dbReference type="GO" id="GO:0071933">
    <property type="term" value="F:Arp2/3 complex binding"/>
    <property type="evidence" value="ECO:0007669"/>
    <property type="project" value="TreeGrafter"/>
</dbReference>
<dbReference type="GO" id="GO:0006897">
    <property type="term" value="P:endocytosis"/>
    <property type="evidence" value="ECO:0007669"/>
    <property type="project" value="TreeGrafter"/>
</dbReference>
<evidence type="ECO:0000313" key="6">
    <source>
        <dbReference type="Proteomes" id="UP000076420"/>
    </source>
</evidence>
<feature type="region of interest" description="Disordered" evidence="3">
    <location>
        <begin position="286"/>
        <end position="328"/>
    </location>
</feature>
<proteinExistence type="predicted"/>
<dbReference type="SMART" id="SM00326">
    <property type="entry name" value="SH3"/>
    <property type="match status" value="1"/>
</dbReference>
<organism evidence="5 6">
    <name type="scientific">Biomphalaria glabrata</name>
    <name type="common">Bloodfluke planorb</name>
    <name type="synonym">Freshwater snail</name>
    <dbReference type="NCBI Taxonomy" id="6526"/>
    <lineage>
        <taxon>Eukaryota</taxon>
        <taxon>Metazoa</taxon>
        <taxon>Spiralia</taxon>
        <taxon>Lophotrochozoa</taxon>
        <taxon>Mollusca</taxon>
        <taxon>Gastropoda</taxon>
        <taxon>Heterobranchia</taxon>
        <taxon>Euthyneura</taxon>
        <taxon>Panpulmonata</taxon>
        <taxon>Hygrophila</taxon>
        <taxon>Lymnaeoidea</taxon>
        <taxon>Planorbidae</taxon>
        <taxon>Biomphalaria</taxon>
    </lineage>
</organism>
<dbReference type="Proteomes" id="UP000076420">
    <property type="component" value="Unassembled WGS sequence"/>
</dbReference>
<dbReference type="PANTHER" id="PTHR13357:SF1">
    <property type="entry name" value="NCK-INTERACTING PROTEIN WITH SH3 DOMAIN"/>
    <property type="match status" value="1"/>
</dbReference>
<dbReference type="InterPro" id="IPR001452">
    <property type="entry name" value="SH3_domain"/>
</dbReference>
<dbReference type="InterPro" id="IPR030125">
    <property type="entry name" value="SPIN90/Ldb17"/>
</dbReference>
<evidence type="ECO:0000256" key="2">
    <source>
        <dbReference type="PROSITE-ProRule" id="PRU00192"/>
    </source>
</evidence>
<feature type="compositionally biased region" description="Basic residues" evidence="3">
    <location>
        <begin position="169"/>
        <end position="178"/>
    </location>
</feature>
<reference evidence="5" key="1">
    <citation type="submission" date="2020-05" db="UniProtKB">
        <authorList>
            <consortium name="EnsemblMetazoa"/>
        </authorList>
    </citation>
    <scope>IDENTIFICATION</scope>
    <source>
        <strain evidence="5">BB02</strain>
    </source>
</reference>
<gene>
    <name evidence="5" type="primary">106054176</name>
</gene>
<keyword evidence="1 2" id="KW-0728">SH3 domain</keyword>
<dbReference type="STRING" id="6526.A0A2C9KAU2"/>
<dbReference type="PANTHER" id="PTHR13357">
    <property type="entry name" value="SH3 ADAPTER PROTEIN SPIN90 NCK INTERACTING PROTEIN WITH SH3 DOMAIN"/>
    <property type="match status" value="1"/>
</dbReference>
<dbReference type="Gene3D" id="2.30.30.40">
    <property type="entry name" value="SH3 Domains"/>
    <property type="match status" value="1"/>
</dbReference>
<feature type="compositionally biased region" description="Basic and acidic residues" evidence="3">
    <location>
        <begin position="100"/>
        <end position="114"/>
    </location>
</feature>
<dbReference type="Pfam" id="PF14604">
    <property type="entry name" value="SH3_9"/>
    <property type="match status" value="1"/>
</dbReference>
<dbReference type="AlphaFoldDB" id="A0A2C9KAU2"/>
<dbReference type="RefSeq" id="XP_013065391.2">
    <property type="nucleotide sequence ID" value="XM_013209937.2"/>
</dbReference>
<feature type="compositionally biased region" description="Polar residues" evidence="3">
    <location>
        <begin position="213"/>
        <end position="249"/>
    </location>
</feature>
<dbReference type="OrthoDB" id="445362at2759"/>
<feature type="domain" description="SH3" evidence="4">
    <location>
        <begin position="1"/>
        <end position="58"/>
    </location>
</feature>
<protein>
    <recommendedName>
        <fullName evidence="4">SH3 domain-containing protein</fullName>
    </recommendedName>
</protein>
<feature type="compositionally biased region" description="Basic and acidic residues" evidence="3">
    <location>
        <begin position="192"/>
        <end position="204"/>
    </location>
</feature>
<feature type="compositionally biased region" description="Polar residues" evidence="3">
    <location>
        <begin position="301"/>
        <end position="323"/>
    </location>
</feature>
<dbReference type="PROSITE" id="PS50002">
    <property type="entry name" value="SH3"/>
    <property type="match status" value="1"/>
</dbReference>
<evidence type="ECO:0000256" key="3">
    <source>
        <dbReference type="SAM" id="MobiDB-lite"/>
    </source>
</evidence>
<dbReference type="VEuPathDB" id="VectorBase:BGLAX_039884"/>
<evidence type="ECO:0000259" key="4">
    <source>
        <dbReference type="PROSITE" id="PS50002"/>
    </source>
</evidence>